<feature type="transmembrane region" description="Helical" evidence="1">
    <location>
        <begin position="185"/>
        <end position="204"/>
    </location>
</feature>
<evidence type="ECO:0000256" key="1">
    <source>
        <dbReference type="SAM" id="Phobius"/>
    </source>
</evidence>
<feature type="transmembrane region" description="Helical" evidence="1">
    <location>
        <begin position="50"/>
        <end position="72"/>
    </location>
</feature>
<keyword evidence="1" id="KW-0812">Transmembrane</keyword>
<comment type="caution">
    <text evidence="2">The sequence shown here is derived from an EMBL/GenBank/DDBJ whole genome shotgun (WGS) entry which is preliminary data.</text>
</comment>
<evidence type="ECO:0000313" key="3">
    <source>
        <dbReference type="Proteomes" id="UP000282312"/>
    </source>
</evidence>
<protein>
    <submittedName>
        <fullName evidence="2">Phosphoesterase PA-phosphatase</fullName>
    </submittedName>
</protein>
<proteinExistence type="predicted"/>
<evidence type="ECO:0000313" key="2">
    <source>
        <dbReference type="EMBL" id="RQX05476.1"/>
    </source>
</evidence>
<dbReference type="AlphaFoldDB" id="A0A3N9WXA4"/>
<feature type="transmembrane region" description="Helical" evidence="1">
    <location>
        <begin position="93"/>
        <end position="111"/>
    </location>
</feature>
<dbReference type="EMBL" id="QGSZ01000156">
    <property type="protein sequence ID" value="RQX05476.1"/>
    <property type="molecule type" value="Genomic_DNA"/>
</dbReference>
<keyword evidence="1" id="KW-1133">Transmembrane helix</keyword>
<keyword evidence="1" id="KW-0472">Membrane</keyword>
<keyword evidence="3" id="KW-1185">Reference proteome</keyword>
<feature type="transmembrane region" description="Helical" evidence="1">
    <location>
        <begin position="20"/>
        <end position="44"/>
    </location>
</feature>
<sequence>MNVTIDLPQRPNLTDRVARVATEVFAPTVLTGAMPIVIGIQSAAPARLGLAWGLMAALFCSVFPRGVVWLGVRRGQLTDRHVGLREQRRAPMVWGLLSVLGGLAVLIGFGAPRPLTALVVATFAIGLTLTAVNLVWKISVHAAVAAGSAAVLVSVFGPPLLLFAVPVVALIGWSRIRLRDHTPAQVLAGTGAGLVISMPIFLVLA</sequence>
<feature type="transmembrane region" description="Helical" evidence="1">
    <location>
        <begin position="117"/>
        <end position="136"/>
    </location>
</feature>
<reference evidence="2 3" key="1">
    <citation type="submission" date="2018-05" db="EMBL/GenBank/DDBJ databases">
        <title>Micromonospora from Atacama Desert.</title>
        <authorList>
            <person name="Carro L."/>
            <person name="Goodfellow M."/>
            <person name="Klenk H.-P."/>
        </authorList>
    </citation>
    <scope>NUCLEOTIDE SEQUENCE [LARGE SCALE GENOMIC DNA]</scope>
    <source>
        <strain evidence="2 3">LB39</strain>
    </source>
</reference>
<gene>
    <name evidence="2" type="ORF">DLJ59_07655</name>
</gene>
<dbReference type="Proteomes" id="UP000282312">
    <property type="component" value="Unassembled WGS sequence"/>
</dbReference>
<accession>A0A3N9WXA4</accession>
<feature type="transmembrane region" description="Helical" evidence="1">
    <location>
        <begin position="148"/>
        <end position="173"/>
    </location>
</feature>
<dbReference type="OrthoDB" id="4935320at2"/>
<organism evidence="2 3">
    <name type="scientific">Micromonospora inaquosa</name>
    <dbReference type="NCBI Taxonomy" id="2203716"/>
    <lineage>
        <taxon>Bacteria</taxon>
        <taxon>Bacillati</taxon>
        <taxon>Actinomycetota</taxon>
        <taxon>Actinomycetes</taxon>
        <taxon>Micromonosporales</taxon>
        <taxon>Micromonosporaceae</taxon>
        <taxon>Micromonospora</taxon>
    </lineage>
</organism>
<name>A0A3N9WXA4_9ACTN</name>